<evidence type="ECO:0000313" key="6">
    <source>
        <dbReference type="Proteomes" id="UP001231587"/>
    </source>
</evidence>
<dbReference type="Proteomes" id="UP001138672">
    <property type="component" value="Unassembled WGS sequence"/>
</dbReference>
<dbReference type="EMBL" id="JAGGJQ010000007">
    <property type="protein sequence ID" value="MBP1840705.1"/>
    <property type="molecule type" value="Genomic_DNA"/>
</dbReference>
<evidence type="ECO:0000313" key="5">
    <source>
        <dbReference type="Proteomes" id="UP001138672"/>
    </source>
</evidence>
<keyword evidence="1" id="KW-0808">Transferase</keyword>
<dbReference type="OrthoDB" id="9804312at2"/>
<protein>
    <submittedName>
        <fullName evidence="3">SAM-dependent methyltransferase</fullName>
    </submittedName>
</protein>
<comment type="caution">
    <text evidence="3">The sequence shown here is derived from an EMBL/GenBank/DDBJ whole genome shotgun (WGS) entry which is preliminary data.</text>
</comment>
<dbReference type="Gene3D" id="3.40.50.150">
    <property type="entry name" value="Vaccinia Virus protein VP39"/>
    <property type="match status" value="1"/>
</dbReference>
<gene>
    <name evidence="3" type="ORF">J2Z56_002635</name>
    <name evidence="4" type="ORF">J2Z57_002334</name>
</gene>
<dbReference type="RefSeq" id="WP_057780223.1">
    <property type="nucleotide sequence ID" value="NZ_JAGGJQ010000007.1"/>
</dbReference>
<dbReference type="GO" id="GO:0032259">
    <property type="term" value="P:methylation"/>
    <property type="evidence" value="ECO:0007669"/>
    <property type="project" value="UniProtKB-KW"/>
</dbReference>
<dbReference type="SUPFAM" id="SSF53335">
    <property type="entry name" value="S-adenosyl-L-methionine-dependent methyltransferases"/>
    <property type="match status" value="1"/>
</dbReference>
<keyword evidence="3" id="KW-0489">Methyltransferase</keyword>
<reference evidence="3" key="1">
    <citation type="submission" date="2021-03" db="EMBL/GenBank/DDBJ databases">
        <title>Genomic Encyclopedia of Type Strains, Phase IV (KMG-IV): sequencing the most valuable type-strain genomes for metagenomic binning, comparative biology and taxonomic classification.</title>
        <authorList>
            <person name="Goeker M."/>
        </authorList>
    </citation>
    <scope>NUCLEOTIDE SEQUENCE</scope>
    <source>
        <strain evidence="3">DSM 15523</strain>
        <strain evidence="4 6">DSM 16476</strain>
    </source>
</reference>
<proteinExistence type="predicted"/>
<evidence type="ECO:0000256" key="1">
    <source>
        <dbReference type="ARBA" id="ARBA00022679"/>
    </source>
</evidence>
<dbReference type="AlphaFoldDB" id="A0A9X0YKD7"/>
<dbReference type="EMBL" id="JAUSUU010000007">
    <property type="protein sequence ID" value="MDQ0335882.1"/>
    <property type="molecule type" value="Genomic_DNA"/>
</dbReference>
<feature type="domain" description="Methyltransferase" evidence="2">
    <location>
        <begin position="44"/>
        <end position="131"/>
    </location>
</feature>
<dbReference type="Pfam" id="PF13649">
    <property type="entry name" value="Methyltransf_25"/>
    <property type="match status" value="1"/>
</dbReference>
<sequence>MKNTPLEFWDARYAEDDFAYGTQPNTFFKSTLDSLPTGTVLLPAEGEGRNAVYAASKGWTAHAFDISLKGKEKALQLANMKAVTIDYDISGVLEFQTDKTFDAIALCYTHFPADMRKQAHQHILKFLKQGGTLIFECFAKAQLQYSSGGPKNEDMLFSIEEIKAEFKGLKFTLLEEQTIELSEGSYHIGKAQVIRCIGVKI</sequence>
<evidence type="ECO:0000259" key="2">
    <source>
        <dbReference type="Pfam" id="PF13649"/>
    </source>
</evidence>
<dbReference type="Proteomes" id="UP001231587">
    <property type="component" value="Unassembled WGS sequence"/>
</dbReference>
<dbReference type="PANTHER" id="PTHR43861:SF3">
    <property type="entry name" value="PUTATIVE (AFU_ORTHOLOGUE AFUA_2G14390)-RELATED"/>
    <property type="match status" value="1"/>
</dbReference>
<organism evidence="3 5">
    <name type="scientific">Formosa algae</name>
    <dbReference type="NCBI Taxonomy" id="225843"/>
    <lineage>
        <taxon>Bacteria</taxon>
        <taxon>Pseudomonadati</taxon>
        <taxon>Bacteroidota</taxon>
        <taxon>Flavobacteriia</taxon>
        <taxon>Flavobacteriales</taxon>
        <taxon>Flavobacteriaceae</taxon>
        <taxon>Formosa</taxon>
    </lineage>
</organism>
<keyword evidence="6" id="KW-1185">Reference proteome</keyword>
<dbReference type="InterPro" id="IPR029063">
    <property type="entry name" value="SAM-dependent_MTases_sf"/>
</dbReference>
<accession>A0A9X0YKD7</accession>
<dbReference type="InterPro" id="IPR041698">
    <property type="entry name" value="Methyltransf_25"/>
</dbReference>
<dbReference type="PANTHER" id="PTHR43861">
    <property type="entry name" value="TRANS-ACONITATE 2-METHYLTRANSFERASE-RELATED"/>
    <property type="match status" value="1"/>
</dbReference>
<evidence type="ECO:0000313" key="3">
    <source>
        <dbReference type="EMBL" id="MBP1840705.1"/>
    </source>
</evidence>
<name>A0A9X0YKD7_9FLAO</name>
<evidence type="ECO:0000313" key="4">
    <source>
        <dbReference type="EMBL" id="MDQ0335882.1"/>
    </source>
</evidence>
<dbReference type="GO" id="GO:0008168">
    <property type="term" value="F:methyltransferase activity"/>
    <property type="evidence" value="ECO:0007669"/>
    <property type="project" value="UniProtKB-KW"/>
</dbReference>